<keyword evidence="4" id="KW-1185">Reference proteome</keyword>
<evidence type="ECO:0000256" key="1">
    <source>
        <dbReference type="SAM" id="MobiDB-lite"/>
    </source>
</evidence>
<evidence type="ECO:0000313" key="3">
    <source>
        <dbReference type="EMBL" id="OEU15416.1"/>
    </source>
</evidence>
<evidence type="ECO:0000256" key="2">
    <source>
        <dbReference type="SAM" id="Phobius"/>
    </source>
</evidence>
<dbReference type="KEGG" id="fcy:FRACYDRAFT_240102"/>
<dbReference type="EMBL" id="KV784359">
    <property type="protein sequence ID" value="OEU15416.1"/>
    <property type="molecule type" value="Genomic_DNA"/>
</dbReference>
<dbReference type="Proteomes" id="UP000095751">
    <property type="component" value="Unassembled WGS sequence"/>
</dbReference>
<feature type="compositionally biased region" description="Polar residues" evidence="1">
    <location>
        <begin position="366"/>
        <end position="376"/>
    </location>
</feature>
<reference evidence="3 4" key="1">
    <citation type="submission" date="2016-09" db="EMBL/GenBank/DDBJ databases">
        <title>Extensive genetic diversity and differential bi-allelic expression allows diatom success in the polar Southern Ocean.</title>
        <authorList>
            <consortium name="DOE Joint Genome Institute"/>
            <person name="Mock T."/>
            <person name="Otillar R.P."/>
            <person name="Strauss J."/>
            <person name="Dupont C."/>
            <person name="Frickenhaus S."/>
            <person name="Maumus F."/>
            <person name="Mcmullan M."/>
            <person name="Sanges R."/>
            <person name="Schmutz J."/>
            <person name="Toseland A."/>
            <person name="Valas R."/>
            <person name="Veluchamy A."/>
            <person name="Ward B.J."/>
            <person name="Allen A."/>
            <person name="Barry K."/>
            <person name="Falciatore A."/>
            <person name="Ferrante M."/>
            <person name="Fortunato A.E."/>
            <person name="Gloeckner G."/>
            <person name="Gruber A."/>
            <person name="Hipkin R."/>
            <person name="Janech M."/>
            <person name="Kroth P."/>
            <person name="Leese F."/>
            <person name="Lindquist E."/>
            <person name="Lyon B.R."/>
            <person name="Martin J."/>
            <person name="Mayer C."/>
            <person name="Parker M."/>
            <person name="Quesneville H."/>
            <person name="Raymond J."/>
            <person name="Uhlig C."/>
            <person name="Valentin K.U."/>
            <person name="Worden A.Z."/>
            <person name="Armbrust E.V."/>
            <person name="Bowler C."/>
            <person name="Green B."/>
            <person name="Moulton V."/>
            <person name="Van Oosterhout C."/>
            <person name="Grigoriev I."/>
        </authorList>
    </citation>
    <scope>NUCLEOTIDE SEQUENCE [LARGE SCALE GENOMIC DNA]</scope>
    <source>
        <strain evidence="3 4">CCMP1102</strain>
    </source>
</reference>
<feature type="region of interest" description="Disordered" evidence="1">
    <location>
        <begin position="482"/>
        <end position="506"/>
    </location>
</feature>
<evidence type="ECO:0000313" key="4">
    <source>
        <dbReference type="Proteomes" id="UP000095751"/>
    </source>
</evidence>
<keyword evidence="2" id="KW-0812">Transmembrane</keyword>
<feature type="compositionally biased region" description="Basic and acidic residues" evidence="1">
    <location>
        <begin position="495"/>
        <end position="506"/>
    </location>
</feature>
<dbReference type="OrthoDB" id="206447at2759"/>
<protein>
    <submittedName>
        <fullName evidence="3">Uncharacterized protein</fullName>
    </submittedName>
</protein>
<dbReference type="InParanoid" id="A0A1E7FB98"/>
<feature type="compositionally biased region" description="Polar residues" evidence="1">
    <location>
        <begin position="1"/>
        <end position="20"/>
    </location>
</feature>
<keyword evidence="2" id="KW-0472">Membrane</keyword>
<proteinExistence type="predicted"/>
<dbReference type="AlphaFoldDB" id="A0A1E7FB98"/>
<sequence length="506" mass="56652">MMIQNGDSKTSVKNNQSGNKQKPLPLKQRTSSSTDRRDFTSNTWISLLELIKIREYFITVNNFSIWRRHNAWAFENGKDLRSYITQRYASNMVFMSLLLSTSCGILFNGADITSQVRDDLAKSHYWTLSYWAGLFIIVSVLLTILSLISTFTGWAMISVFSSFGRIIMHAGAMGKGRIFSSEYEELLVPQSLHLHLLSKAKCNLANNTSIIRQYRHGQQPISSSLLEEELYDHLRGVTKRNLEINSSNSNHLRPRADSKVRFADEEIGYIGLIPNKVVIGGNVDGVAWDNHLKYGSSSSRHFRSLTPLSDTSASQQLSEKSISDQLTPRSIDGGNSMTASSRNSFFPPIKEDSAGSSLHTSSNSSLEQWLQGSPSQVGRKEKNTANSIVKENMGEMNVGIDPLGGPINRDVLSEPFSITTSNTYHNGTYDTITPSNQYINGSDEVEDKMIYKKPTISRNVKAPLSKCDGRGMSEDERFAFDYGESFEDDNPINEIKNDDERTSLLK</sequence>
<feature type="region of interest" description="Disordered" evidence="1">
    <location>
        <begin position="297"/>
        <end position="382"/>
    </location>
</feature>
<feature type="region of interest" description="Disordered" evidence="1">
    <location>
        <begin position="1"/>
        <end position="37"/>
    </location>
</feature>
<accession>A0A1E7FB98</accession>
<feature type="compositionally biased region" description="Polar residues" evidence="1">
    <location>
        <begin position="306"/>
        <end position="344"/>
    </location>
</feature>
<feature type="transmembrane region" description="Helical" evidence="2">
    <location>
        <begin position="130"/>
        <end position="157"/>
    </location>
</feature>
<feature type="compositionally biased region" description="Low complexity" evidence="1">
    <location>
        <begin position="354"/>
        <end position="365"/>
    </location>
</feature>
<keyword evidence="2" id="KW-1133">Transmembrane helix</keyword>
<organism evidence="3 4">
    <name type="scientific">Fragilariopsis cylindrus CCMP1102</name>
    <dbReference type="NCBI Taxonomy" id="635003"/>
    <lineage>
        <taxon>Eukaryota</taxon>
        <taxon>Sar</taxon>
        <taxon>Stramenopiles</taxon>
        <taxon>Ochrophyta</taxon>
        <taxon>Bacillariophyta</taxon>
        <taxon>Bacillariophyceae</taxon>
        <taxon>Bacillariophycidae</taxon>
        <taxon>Bacillariales</taxon>
        <taxon>Bacillariaceae</taxon>
        <taxon>Fragilariopsis</taxon>
    </lineage>
</organism>
<gene>
    <name evidence="3" type="ORF">FRACYDRAFT_240102</name>
</gene>
<name>A0A1E7FB98_9STRA</name>
<feature type="transmembrane region" description="Helical" evidence="2">
    <location>
        <begin position="88"/>
        <end position="110"/>
    </location>
</feature>